<proteinExistence type="predicted"/>
<dbReference type="Proteomes" id="UP000030686">
    <property type="component" value="Unassembled WGS sequence"/>
</dbReference>
<gene>
    <name evidence="1" type="ORF">PROQFM164_S05g000157</name>
</gene>
<organism evidence="1 2">
    <name type="scientific">Penicillium roqueforti (strain FM164)</name>
    <dbReference type="NCBI Taxonomy" id="1365484"/>
    <lineage>
        <taxon>Eukaryota</taxon>
        <taxon>Fungi</taxon>
        <taxon>Dikarya</taxon>
        <taxon>Ascomycota</taxon>
        <taxon>Pezizomycotina</taxon>
        <taxon>Eurotiomycetes</taxon>
        <taxon>Eurotiomycetidae</taxon>
        <taxon>Eurotiales</taxon>
        <taxon>Aspergillaceae</taxon>
        <taxon>Penicillium</taxon>
    </lineage>
</organism>
<keyword evidence="2" id="KW-1185">Reference proteome</keyword>
<name>W6QQH9_PENRF</name>
<evidence type="ECO:0000313" key="2">
    <source>
        <dbReference type="Proteomes" id="UP000030686"/>
    </source>
</evidence>
<evidence type="ECO:0000313" key="1">
    <source>
        <dbReference type="EMBL" id="CDM36324.1"/>
    </source>
</evidence>
<accession>W6QQH9</accession>
<reference evidence="1" key="1">
    <citation type="journal article" date="2014" name="Nat. Commun.">
        <title>Multiple recent horizontal transfers of a large genomic region in cheese making fungi.</title>
        <authorList>
            <person name="Cheeseman K."/>
            <person name="Ropars J."/>
            <person name="Renault P."/>
            <person name="Dupont J."/>
            <person name="Gouzy J."/>
            <person name="Branca A."/>
            <person name="Abraham A.L."/>
            <person name="Ceppi M."/>
            <person name="Conseiller E."/>
            <person name="Debuchy R."/>
            <person name="Malagnac F."/>
            <person name="Goarin A."/>
            <person name="Silar P."/>
            <person name="Lacoste S."/>
            <person name="Sallet E."/>
            <person name="Bensimon A."/>
            <person name="Giraud T."/>
            <person name="Brygoo Y."/>
        </authorList>
    </citation>
    <scope>NUCLEOTIDE SEQUENCE [LARGE SCALE GENOMIC DNA]</scope>
    <source>
        <strain evidence="1">FM164</strain>
    </source>
</reference>
<sequence>MGIPGRKGKKDTELAGYGWLADYVSSAQTLIHIGAMMLYYLGNINQLELNSLY</sequence>
<protein>
    <submittedName>
        <fullName evidence="1">Uncharacterized protein</fullName>
    </submittedName>
</protein>
<dbReference type="EMBL" id="HG792019">
    <property type="protein sequence ID" value="CDM36324.1"/>
    <property type="molecule type" value="Genomic_DNA"/>
</dbReference>
<dbReference type="AlphaFoldDB" id="W6QQH9"/>